<dbReference type="WBParaSite" id="SSTP_0000976900.1">
    <property type="protein sequence ID" value="SSTP_0000976900.1"/>
    <property type="gene ID" value="SSTP_0000976900"/>
</dbReference>
<sequence length="1043" mass="118144">MSLRTSTSTGQMNCFSFPYYHSQMSSTSSTSAATTSSSTTSPPDMKKGRGKTASQYYYQGNSNCGTIIYSTTPSSQSNYFPKNEAEKVVEVTNLSSPPAGGLRVFQHYMNPYDEPKKKGITFEIPNNQSKGKMSKSISELTGVGIREDLSRLIDDNGRGKFTKNSSTSISFNNTLPTTSPFKPTGARKSKINDNFFIMKERLEERMMERREEGINNDSGGKKNVSFQLTRIPYDMLEECYRHEHKPTEWSVITLNNETKNIPIGIEDSFTPITKANSRKLDCIEIDDIEVDSRIYLDGRFREGDHIKEINGRPVYQMSSQRVKSYFEEMKSMENPSLTLDVPYEEVLKRTEEIKNRNLKNCIKNQPSEVVAPVQSKLQQVNSTLIKSNEKDIVLRKTSNGFGFNVTSRFNAQNECLLYVSTVKLDSVAYGILEIGDRILKLNNESLINSSQNHFVSQLKAVPVGGEVTLCIARSDEDKKEDNNDNKEGNISEDSIEKRQSPKTRIESGHKKDNSQTLVNSSNEKIEIKDILLPFNSTPSSGLGISLKARCIHKANGEKQDVGIFVKKALVGGAAYNSGLLKENDRLIGIEGIDLTQYSTNKKAFETIADCLNSLDKNKTHVKLKISRIIPNNKVTDEESLRNVKVDVVRDDYYNDDLYEPNNPVSPALIRAEKNGVTSVTVNDQDTDMPPVNYIQNEDDLYFDRQSKTRQSISEKRKNVSNNDPSNLEVFQRIKHLRQTSAPTTTTQSLSKYSPMLNAKLQNINSSPNASINEKSIDVNEKMSKLTNKDSHNNFQSTSPFYNHQYKPQRSRSSDMTQKKSYFEKNKNVPHLGNLNNSFPQQNTHDNIINIGCNEMPTIEKYEKHMYQGPAIKAIVPPSTSLQFHLENRKENPRIPPPTYSQTLDKKVNLNRYTMIDPSVPYHVMKQPIIVPHHQNVIFHSPLPPPRFGGREGTKHEIQINNDYYDAFNNYFVASETIPIPSNGTRQIVTPKMGEKNYPFLEKAINPHTLKKKNLYDGKSHSVFYYDTATPLEIRKSGVTVKRF</sequence>
<name>A0A0K0EJX9_STRER</name>
<dbReference type="GO" id="GO:0005938">
    <property type="term" value="C:cell cortex"/>
    <property type="evidence" value="ECO:0007669"/>
    <property type="project" value="TreeGrafter"/>
</dbReference>
<dbReference type="GO" id="GO:0035091">
    <property type="term" value="F:phosphatidylinositol binding"/>
    <property type="evidence" value="ECO:0007669"/>
    <property type="project" value="TreeGrafter"/>
</dbReference>
<dbReference type="GO" id="GO:0030010">
    <property type="term" value="P:establishment of cell polarity"/>
    <property type="evidence" value="ECO:0007669"/>
    <property type="project" value="TreeGrafter"/>
</dbReference>
<organism evidence="4">
    <name type="scientific">Strongyloides stercoralis</name>
    <name type="common">Threadworm</name>
    <dbReference type="NCBI Taxonomy" id="6248"/>
    <lineage>
        <taxon>Eukaryota</taxon>
        <taxon>Metazoa</taxon>
        <taxon>Ecdysozoa</taxon>
        <taxon>Nematoda</taxon>
        <taxon>Chromadorea</taxon>
        <taxon>Rhabditida</taxon>
        <taxon>Tylenchina</taxon>
        <taxon>Panagrolaimomorpha</taxon>
        <taxon>Strongyloidoidea</taxon>
        <taxon>Strongyloididae</taxon>
        <taxon>Strongyloides</taxon>
    </lineage>
</organism>
<feature type="region of interest" description="Disordered" evidence="1">
    <location>
        <begin position="787"/>
        <end position="817"/>
    </location>
</feature>
<dbReference type="GO" id="GO:0045197">
    <property type="term" value="P:establishment or maintenance of epithelial cell apical/basal polarity"/>
    <property type="evidence" value="ECO:0007669"/>
    <property type="project" value="TreeGrafter"/>
</dbReference>
<protein>
    <submittedName>
        <fullName evidence="4 5">PDZ domain-containing protein</fullName>
    </submittedName>
</protein>
<dbReference type="GO" id="GO:0043296">
    <property type="term" value="C:apical junction complex"/>
    <property type="evidence" value="ECO:0007669"/>
    <property type="project" value="TreeGrafter"/>
</dbReference>
<dbReference type="PANTHER" id="PTHR16484">
    <property type="entry name" value="PARTITIONING DEFECTIVE 3 RELATED"/>
    <property type="match status" value="1"/>
</dbReference>
<evidence type="ECO:0000259" key="2">
    <source>
        <dbReference type="PROSITE" id="PS50106"/>
    </source>
</evidence>
<dbReference type="PROSITE" id="PS50106">
    <property type="entry name" value="PDZ"/>
    <property type="match status" value="2"/>
</dbReference>
<reference evidence="4" key="1">
    <citation type="submission" date="2015-08" db="UniProtKB">
        <authorList>
            <consortium name="WormBaseParasite"/>
        </authorList>
    </citation>
    <scope>IDENTIFICATION</scope>
</reference>
<dbReference type="InterPro" id="IPR052213">
    <property type="entry name" value="PAR3"/>
</dbReference>
<dbReference type="GO" id="GO:0007155">
    <property type="term" value="P:cell adhesion"/>
    <property type="evidence" value="ECO:0007669"/>
    <property type="project" value="TreeGrafter"/>
</dbReference>
<dbReference type="GO" id="GO:0005912">
    <property type="term" value="C:adherens junction"/>
    <property type="evidence" value="ECO:0007669"/>
    <property type="project" value="TreeGrafter"/>
</dbReference>
<dbReference type="GO" id="GO:0008104">
    <property type="term" value="P:intracellular protein localization"/>
    <property type="evidence" value="ECO:0007669"/>
    <property type="project" value="TreeGrafter"/>
</dbReference>
<accession>A0A0K0EJX9</accession>
<dbReference type="WBParaSite" id="TCONS_00012296.p1">
    <property type="protein sequence ID" value="TCONS_00012296.p1"/>
    <property type="gene ID" value="XLOC_007864"/>
</dbReference>
<feature type="compositionally biased region" description="Low complexity" evidence="1">
    <location>
        <begin position="28"/>
        <end position="41"/>
    </location>
</feature>
<feature type="region of interest" description="Disordered" evidence="1">
    <location>
        <begin position="707"/>
        <end position="726"/>
    </location>
</feature>
<dbReference type="GO" id="GO:0051660">
    <property type="term" value="P:establishment of centrosome localization"/>
    <property type="evidence" value="ECO:0007669"/>
    <property type="project" value="TreeGrafter"/>
</dbReference>
<dbReference type="GO" id="GO:0016324">
    <property type="term" value="C:apical plasma membrane"/>
    <property type="evidence" value="ECO:0007669"/>
    <property type="project" value="TreeGrafter"/>
</dbReference>
<dbReference type="Pfam" id="PF00595">
    <property type="entry name" value="PDZ"/>
    <property type="match status" value="2"/>
</dbReference>
<dbReference type="SUPFAM" id="SSF50156">
    <property type="entry name" value="PDZ domain-like"/>
    <property type="match status" value="3"/>
</dbReference>
<feature type="region of interest" description="Disordered" evidence="1">
    <location>
        <begin position="477"/>
        <end position="518"/>
    </location>
</feature>
<evidence type="ECO:0000256" key="1">
    <source>
        <dbReference type="SAM" id="MobiDB-lite"/>
    </source>
</evidence>
<evidence type="ECO:0000313" key="4">
    <source>
        <dbReference type="WBParaSite" id="SSTP_0000976900.1"/>
    </source>
</evidence>
<evidence type="ECO:0000313" key="5">
    <source>
        <dbReference type="WBParaSite" id="TCONS_00012296.p1"/>
    </source>
</evidence>
<feature type="domain" description="PDZ" evidence="2">
    <location>
        <begin position="391"/>
        <end position="459"/>
    </location>
</feature>
<dbReference type="AlphaFoldDB" id="A0A0K0EJX9"/>
<feature type="compositionally biased region" description="Polar residues" evidence="1">
    <location>
        <begin position="792"/>
        <end position="807"/>
    </location>
</feature>
<feature type="compositionally biased region" description="Basic and acidic residues" evidence="1">
    <location>
        <begin position="707"/>
        <end position="717"/>
    </location>
</feature>
<dbReference type="Proteomes" id="UP000035681">
    <property type="component" value="Unplaced"/>
</dbReference>
<dbReference type="PANTHER" id="PTHR16484:SF17">
    <property type="entry name" value="BAZOOKA, ISOFORM B"/>
    <property type="match status" value="1"/>
</dbReference>
<dbReference type="Gene3D" id="2.30.42.10">
    <property type="match status" value="3"/>
</dbReference>
<keyword evidence="3" id="KW-1185">Reference proteome</keyword>
<dbReference type="STRING" id="6248.A0A0K0EJX9"/>
<feature type="domain" description="PDZ" evidence="2">
    <location>
        <begin position="531"/>
        <end position="607"/>
    </location>
</feature>
<feature type="region of interest" description="Disordered" evidence="1">
    <location>
        <begin position="28"/>
        <end position="51"/>
    </location>
</feature>
<dbReference type="InterPro" id="IPR001478">
    <property type="entry name" value="PDZ"/>
</dbReference>
<dbReference type="SMART" id="SM00228">
    <property type="entry name" value="PDZ"/>
    <property type="match status" value="3"/>
</dbReference>
<dbReference type="GO" id="GO:0000226">
    <property type="term" value="P:microtubule cytoskeleton organization"/>
    <property type="evidence" value="ECO:0007669"/>
    <property type="project" value="TreeGrafter"/>
</dbReference>
<dbReference type="InterPro" id="IPR036034">
    <property type="entry name" value="PDZ_sf"/>
</dbReference>
<proteinExistence type="predicted"/>
<evidence type="ECO:0000313" key="3">
    <source>
        <dbReference type="Proteomes" id="UP000035681"/>
    </source>
</evidence>
<feature type="compositionally biased region" description="Basic and acidic residues" evidence="1">
    <location>
        <begin position="477"/>
        <end position="513"/>
    </location>
</feature>